<dbReference type="AlphaFoldDB" id="A0A549YG06"/>
<name>A0A549YG06_9BACI</name>
<evidence type="ECO:0000259" key="5">
    <source>
        <dbReference type="PROSITE" id="PS51733"/>
    </source>
</evidence>
<dbReference type="InterPro" id="IPR004143">
    <property type="entry name" value="BPL_LPL_catalytic"/>
</dbReference>
<comment type="caution">
    <text evidence="6">The sequence shown here is derived from an EMBL/GenBank/DDBJ whole genome shotgun (WGS) entry which is preliminary data.</text>
</comment>
<comment type="similarity">
    <text evidence="3">Belongs to the octanoyltransferase LipL family.</text>
</comment>
<dbReference type="Gene3D" id="3.30.930.10">
    <property type="entry name" value="Bira Bifunctional Protein, Domain 2"/>
    <property type="match status" value="1"/>
</dbReference>
<dbReference type="SUPFAM" id="SSF55681">
    <property type="entry name" value="Class II aaRS and biotin synthetases"/>
    <property type="match status" value="1"/>
</dbReference>
<evidence type="ECO:0000313" key="7">
    <source>
        <dbReference type="Proteomes" id="UP000319280"/>
    </source>
</evidence>
<evidence type="ECO:0000256" key="1">
    <source>
        <dbReference type="ARBA" id="ARBA00022679"/>
    </source>
</evidence>
<dbReference type="InterPro" id="IPR045864">
    <property type="entry name" value="aa-tRNA-synth_II/BPL/LPL"/>
</dbReference>
<feature type="domain" description="BPL/LPL catalytic" evidence="5">
    <location>
        <begin position="48"/>
        <end position="232"/>
    </location>
</feature>
<comment type="function">
    <text evidence="3">Catalyzes the amidotransfer (transamidation) of the octanoyl moiety from octanoyl-GcvH to the lipoyl domain of the E2 subunit of lipoate-dependent enzymes.</text>
</comment>
<evidence type="ECO:0000256" key="3">
    <source>
        <dbReference type="HAMAP-Rule" id="MF_02119"/>
    </source>
</evidence>
<accession>A0A549YG06</accession>
<dbReference type="Pfam" id="PF21948">
    <property type="entry name" value="LplA-B_cat"/>
    <property type="match status" value="1"/>
</dbReference>
<reference evidence="6 7" key="1">
    <citation type="submission" date="2019-07" db="EMBL/GenBank/DDBJ databases">
        <title>Genomic analysis of Lentibacillus sp. NKC851-2.</title>
        <authorList>
            <person name="Oh Y.J."/>
        </authorList>
    </citation>
    <scope>NUCLEOTIDE SEQUENCE [LARGE SCALE GENOMIC DNA]</scope>
    <source>
        <strain evidence="6 7">NKC851-2</strain>
    </source>
</reference>
<keyword evidence="1 3" id="KW-0808">Transferase</keyword>
<evidence type="ECO:0000313" key="6">
    <source>
        <dbReference type="EMBL" id="TRM10814.1"/>
    </source>
</evidence>
<dbReference type="HAMAP" id="MF_02119">
    <property type="entry name" value="LipL"/>
    <property type="match status" value="1"/>
</dbReference>
<feature type="compositionally biased region" description="Polar residues" evidence="4">
    <location>
        <begin position="279"/>
        <end position="292"/>
    </location>
</feature>
<dbReference type="GO" id="GO:0009249">
    <property type="term" value="P:protein lipoylation"/>
    <property type="evidence" value="ECO:0007669"/>
    <property type="project" value="UniProtKB-UniRule"/>
</dbReference>
<dbReference type="GO" id="GO:0033819">
    <property type="term" value="F:lipoyl(octanoyl) transferase activity"/>
    <property type="evidence" value="ECO:0007669"/>
    <property type="project" value="InterPro"/>
</dbReference>
<feature type="site" description="Lowers pKa of active site Cys" evidence="3">
    <location>
        <position position="164"/>
    </location>
</feature>
<dbReference type="EC" id="2.3.1.204" evidence="3"/>
<dbReference type="EMBL" id="VJMZ01000001">
    <property type="protein sequence ID" value="TRM10814.1"/>
    <property type="molecule type" value="Genomic_DNA"/>
</dbReference>
<dbReference type="GO" id="GO:0009107">
    <property type="term" value="P:lipoate biosynthetic process"/>
    <property type="evidence" value="ECO:0007669"/>
    <property type="project" value="UniProtKB-UniRule"/>
</dbReference>
<dbReference type="InterPro" id="IPR050664">
    <property type="entry name" value="Octanoyltrans_LipM/LipL"/>
</dbReference>
<dbReference type="PROSITE" id="PS51733">
    <property type="entry name" value="BPL_LPL_CATALYTIC"/>
    <property type="match status" value="1"/>
</dbReference>
<organism evidence="6 7">
    <name type="scientific">Lentibacillus cibarius</name>
    <dbReference type="NCBI Taxonomy" id="2583219"/>
    <lineage>
        <taxon>Bacteria</taxon>
        <taxon>Bacillati</taxon>
        <taxon>Bacillota</taxon>
        <taxon>Bacilli</taxon>
        <taxon>Bacillales</taxon>
        <taxon>Bacillaceae</taxon>
        <taxon>Lentibacillus</taxon>
    </lineage>
</organism>
<evidence type="ECO:0000256" key="4">
    <source>
        <dbReference type="SAM" id="MobiDB-lite"/>
    </source>
</evidence>
<dbReference type="CDD" id="cd16443">
    <property type="entry name" value="LplA"/>
    <property type="match status" value="1"/>
</dbReference>
<evidence type="ECO:0000256" key="2">
    <source>
        <dbReference type="ARBA" id="ARBA00023315"/>
    </source>
</evidence>
<dbReference type="PANTHER" id="PTHR43679">
    <property type="entry name" value="OCTANOYLTRANSFERASE LIPM-RELATED"/>
    <property type="match status" value="1"/>
</dbReference>
<keyword evidence="6" id="KW-0436">Ligase</keyword>
<keyword evidence="2 3" id="KW-0012">Acyltransferase</keyword>
<dbReference type="Proteomes" id="UP000319280">
    <property type="component" value="Unassembled WGS sequence"/>
</dbReference>
<dbReference type="PANTHER" id="PTHR43679:SF2">
    <property type="entry name" value="OCTANOYL-[GCVH]:PROTEIN N-OCTANOYLTRANSFERASE"/>
    <property type="match status" value="1"/>
</dbReference>
<dbReference type="GO" id="GO:0016874">
    <property type="term" value="F:ligase activity"/>
    <property type="evidence" value="ECO:0007669"/>
    <property type="project" value="UniProtKB-KW"/>
</dbReference>
<dbReference type="InterPro" id="IPR024897">
    <property type="entry name" value="LipL"/>
</dbReference>
<feature type="active site" description="Acyl-thioester intermediate" evidence="3">
    <location>
        <position position="152"/>
    </location>
</feature>
<proteinExistence type="inferred from homology"/>
<feature type="region of interest" description="Disordered" evidence="4">
    <location>
        <begin position="273"/>
        <end position="292"/>
    </location>
</feature>
<comment type="catalytic activity">
    <reaction evidence="3">
        <text>N(6)-octanoyl-L-lysyl-[glycine-cleavage complex H protein] + L-lysyl-[lipoyl-carrier protein] = N(6)-octanoyl-L-lysyl-[lipoyl-carrier protein] + L-lysyl-[glycine-cleavage complex H protein]</text>
        <dbReference type="Rhea" id="RHEA:20213"/>
        <dbReference type="Rhea" id="RHEA-COMP:10500"/>
        <dbReference type="Rhea" id="RHEA-COMP:10501"/>
        <dbReference type="Rhea" id="RHEA-COMP:10503"/>
        <dbReference type="Rhea" id="RHEA-COMP:10504"/>
        <dbReference type="ChEBI" id="CHEBI:29969"/>
        <dbReference type="ChEBI" id="CHEBI:78809"/>
        <dbReference type="EC" id="2.3.1.204"/>
    </reaction>
</comment>
<comment type="miscellaneous">
    <text evidence="3">The reaction proceeds via a thioester-linked acyl-enzyme intermediate.</text>
</comment>
<dbReference type="RefSeq" id="WP_142790057.1">
    <property type="nucleotide sequence ID" value="NZ_VJMZ01000001.1"/>
</dbReference>
<sequence>MKNWKEVVHHTTFRYLDHTEKNFFHGRAYTALTSFAVDDVLALSAAGTNDNPALRLWVHPDTVVLGIPDARLPHLEEGIQLLSNHGYRAIVRNSGGLAVALDTGVLNISLVLPDVRGLSIHDCYKAMVSFIQYMLRDLTDEIEAYEIVGSYCPGDYDLSINGRKFAGISQRRVKDGAAIQIYLDVEGKGRERAELIRDFYDVARKEEETSFDYPEINPSVMASLSELLGIKLTVDDMKQRVLNALEDVSEELVSNDFSEDELVQFEKRYEQMVKRNEKTGMNGQDSRSGGKD</sequence>
<gene>
    <name evidence="3" type="primary">lipL</name>
    <name evidence="6" type="ORF">FH966_03250</name>
</gene>
<keyword evidence="7" id="KW-1185">Reference proteome</keyword>
<comment type="pathway">
    <text evidence="3">Protein modification; protein lipoylation via endogenous pathway; protein N(6)-(lipoyl)lysine from octanoyl-[acyl-carrier-protein].</text>
</comment>
<protein>
    <recommendedName>
        <fullName evidence="3">Octanoyl-[GcvH]:protein N-octanoyltransferase</fullName>
        <ecNumber evidence="3">2.3.1.204</ecNumber>
    </recommendedName>
    <alternativeName>
        <fullName evidence="3">Octanoyl-[GcvH]:E2 amidotransferase</fullName>
    </alternativeName>
</protein>